<feature type="coiled-coil region" evidence="1">
    <location>
        <begin position="841"/>
        <end position="891"/>
    </location>
</feature>
<dbReference type="RefSeq" id="WP_209467208.1">
    <property type="nucleotide sequence ID" value="NZ_JAGGLG010000022.1"/>
</dbReference>
<dbReference type="PANTHER" id="PTHR32182">
    <property type="entry name" value="DNA REPLICATION AND REPAIR PROTEIN RECF"/>
    <property type="match status" value="1"/>
</dbReference>
<dbReference type="Proteomes" id="UP001519289">
    <property type="component" value="Unassembled WGS sequence"/>
</dbReference>
<dbReference type="Pfam" id="PF13555">
    <property type="entry name" value="AAA_29"/>
    <property type="match status" value="1"/>
</dbReference>
<reference evidence="2 3" key="1">
    <citation type="submission" date="2021-03" db="EMBL/GenBank/DDBJ databases">
        <title>Genomic Encyclopedia of Type Strains, Phase IV (KMG-IV): sequencing the most valuable type-strain genomes for metagenomic binning, comparative biology and taxonomic classification.</title>
        <authorList>
            <person name="Goeker M."/>
        </authorList>
    </citation>
    <scope>NUCLEOTIDE SEQUENCE [LARGE SCALE GENOMIC DNA]</scope>
    <source>
        <strain evidence="2 3">DSM 27138</strain>
    </source>
</reference>
<accession>A0ABS4JU70</accession>
<gene>
    <name evidence="2" type="ORF">J2Z79_002505</name>
</gene>
<sequence>MKWLTAIKLVNWHYFVNETIRLHGSTLLTGDNGSGKSTILDALQFALIADQRRVRFNISAHDETNRDLKGYLRCRTGRDDPDGGDGEGYLRGGDFTSYVALEFHDTARDDHFQLGFVVDVFAGEPDTPQFFRINGPLDESLFLEGDRPLSAAAFKASLRARRAGEVFPSASAYRTALKAQLGHLDDRFFTLLVKALAFHPITDIRRFVYDYVLDEREVKIDAMLENFRQYRHYDHLAAQTKEKIARLEQIAARFKEKSDLEATATIQQYVILRAQREQVQEELDRLRRQEAHERQILSAARAEKEKAAAALERLEAELRELYDARARDDAYQALQAIDRALADLSREAADLQREGQALARDARAVAACLEKALRLAETQSAALALEDEAPLAALADSARRLDPLIRGDLTAPPADLSRLEPALDALRSQISLREYRLRDQQRALQAEKRELEEALSALRQKRRQYPAAVEALRAAISEELDGLEARVLCELLEIPDERWQNAVEGYLNTQRFDLFVPPEAFDAALAVYERTKVERKIQSVGLVNSEALLRSGPTRLPGSLAEEVETADPAARAYVDRLLGRVMKCENEQELKRHAVAITPTCMTYRNHTARQIEFHVYAVPYIGSRAIARQIELKQQRLGEVLQQLEQVDRDLKVCAEFHRLLDSRMAASFPERWQRVTRLPALREAIAAKEEERRQIDVGALNALQRQIASKEESRALLRDKEKKAIQDETAARERLQRVSDDLRQAEARWRERHEELERFVAVHPAAAEQGAARYMEATRNRANAAIVQNYTYNRQGLLTQAERLGQELYRLRLDYNNRYQFGGAPDAADNAAYDRELRKLAESELVLYEEKIAEARAAAEQEFKEHFVFRLQENIRLARQEFDNLNRVLREIPFGQDRYQFTCTPDHTHRAFYDMIMDDFAVEGPGLFSLYFQEKYGDTLNELFRLILDVPEEKQLENIRRYTDYRTYLEYDIKIHHENGETSSFSKVARAKSGGETQTPYYVAIVASFLQLYRPRQNPHTVRLMLFDEAFNRMDPDRAEQTLEFIRRLGLQVLAAAPTDKCEIITPHVETTLLVMRDGHRAWIEDYHQVLAASGEEGGDGR</sequence>
<proteinExistence type="predicted"/>
<comment type="caution">
    <text evidence="2">The sequence shown here is derived from an EMBL/GenBank/DDBJ whole genome shotgun (WGS) entry which is preliminary data.</text>
</comment>
<protein>
    <submittedName>
        <fullName evidence="2">Uncharacterized protein YPO0396</fullName>
    </submittedName>
</protein>
<dbReference type="Gene3D" id="3.40.50.300">
    <property type="entry name" value="P-loop containing nucleotide triphosphate hydrolases"/>
    <property type="match status" value="1"/>
</dbReference>
<dbReference type="EMBL" id="JAGGLG010000022">
    <property type="protein sequence ID" value="MBP2019088.1"/>
    <property type="molecule type" value="Genomic_DNA"/>
</dbReference>
<keyword evidence="3" id="KW-1185">Reference proteome</keyword>
<dbReference type="Pfam" id="PF13558">
    <property type="entry name" value="SbcC_Walker_B"/>
    <property type="match status" value="1"/>
</dbReference>
<evidence type="ECO:0000313" key="3">
    <source>
        <dbReference type="Proteomes" id="UP001519289"/>
    </source>
</evidence>
<dbReference type="SUPFAM" id="SSF52540">
    <property type="entry name" value="P-loop containing nucleoside triphosphate hydrolases"/>
    <property type="match status" value="1"/>
</dbReference>
<keyword evidence="1" id="KW-0175">Coiled coil</keyword>
<evidence type="ECO:0000313" key="2">
    <source>
        <dbReference type="EMBL" id="MBP2019088.1"/>
    </source>
</evidence>
<evidence type="ECO:0000256" key="1">
    <source>
        <dbReference type="SAM" id="Coils"/>
    </source>
</evidence>
<name>A0ABS4JU70_9FIRM</name>
<organism evidence="2 3">
    <name type="scientific">Symbiobacterium terraclitae</name>
    <dbReference type="NCBI Taxonomy" id="557451"/>
    <lineage>
        <taxon>Bacteria</taxon>
        <taxon>Bacillati</taxon>
        <taxon>Bacillota</taxon>
        <taxon>Clostridia</taxon>
        <taxon>Eubacteriales</taxon>
        <taxon>Symbiobacteriaceae</taxon>
        <taxon>Symbiobacterium</taxon>
    </lineage>
</organism>
<feature type="coiled-coil region" evidence="1">
    <location>
        <begin position="237"/>
        <end position="379"/>
    </location>
</feature>
<dbReference type="InterPro" id="IPR027417">
    <property type="entry name" value="P-loop_NTPase"/>
</dbReference>
<feature type="coiled-coil region" evidence="1">
    <location>
        <begin position="434"/>
        <end position="464"/>
    </location>
</feature>
<dbReference type="PANTHER" id="PTHR32182:SF0">
    <property type="entry name" value="DNA REPLICATION AND REPAIR PROTEIN RECF"/>
    <property type="match status" value="1"/>
</dbReference>
<feature type="coiled-coil region" evidence="1">
    <location>
        <begin position="703"/>
        <end position="751"/>
    </location>
</feature>